<dbReference type="RefSeq" id="WP_097061881.1">
    <property type="nucleotide sequence ID" value="NZ_BMLC01000001.1"/>
</dbReference>
<dbReference type="SUPFAM" id="SSF47781">
    <property type="entry name" value="RuvA domain 2-like"/>
    <property type="match status" value="1"/>
</dbReference>
<dbReference type="PROSITE" id="PS50165">
    <property type="entry name" value="UVRC"/>
    <property type="match status" value="1"/>
</dbReference>
<keyword evidence="6" id="KW-0742">SOS response</keyword>
<keyword evidence="11" id="KW-1185">Reference proteome</keyword>
<evidence type="ECO:0000259" key="9">
    <source>
        <dbReference type="PROSITE" id="PS50165"/>
    </source>
</evidence>
<dbReference type="Pfam" id="PF22920">
    <property type="entry name" value="UvrC_RNaseH"/>
    <property type="match status" value="1"/>
</dbReference>
<keyword evidence="3 6" id="KW-0228">DNA excision</keyword>
<comment type="similarity">
    <text evidence="6">Belongs to the UvrC family.</text>
</comment>
<evidence type="ECO:0000256" key="5">
    <source>
        <dbReference type="ARBA" id="ARBA00023204"/>
    </source>
</evidence>
<evidence type="ECO:0000313" key="11">
    <source>
        <dbReference type="Proteomes" id="UP000219440"/>
    </source>
</evidence>
<dbReference type="GO" id="GO:0009381">
    <property type="term" value="F:excinuclease ABC activity"/>
    <property type="evidence" value="ECO:0007669"/>
    <property type="project" value="UniProtKB-UniRule"/>
</dbReference>
<dbReference type="Gene3D" id="1.10.150.20">
    <property type="entry name" value="5' to 3' exonuclease, C-terminal subdomain"/>
    <property type="match status" value="1"/>
</dbReference>
<evidence type="ECO:0000256" key="3">
    <source>
        <dbReference type="ARBA" id="ARBA00022769"/>
    </source>
</evidence>
<evidence type="ECO:0000256" key="6">
    <source>
        <dbReference type="HAMAP-Rule" id="MF_00203"/>
    </source>
</evidence>
<dbReference type="Gene3D" id="3.30.420.340">
    <property type="entry name" value="UvrC, RNAse H endonuclease domain"/>
    <property type="match status" value="1"/>
</dbReference>
<dbReference type="InterPro" id="IPR000305">
    <property type="entry name" value="GIY-YIG_endonuc"/>
</dbReference>
<gene>
    <name evidence="6" type="primary">uvrC</name>
    <name evidence="10" type="ORF">SAMN06296378_2831</name>
</gene>
<dbReference type="PANTHER" id="PTHR30562:SF1">
    <property type="entry name" value="UVRABC SYSTEM PROTEIN C"/>
    <property type="match status" value="1"/>
</dbReference>
<comment type="function">
    <text evidence="6">The UvrABC repair system catalyzes the recognition and processing of DNA lesions. UvrC both incises the 5' and 3' sides of the lesion. The N-terminal half is responsible for the 3' incision and the C-terminal half is responsible for the 5' incision.</text>
</comment>
<dbReference type="OrthoDB" id="9804933at2"/>
<dbReference type="SMART" id="SM00465">
    <property type="entry name" value="GIYc"/>
    <property type="match status" value="1"/>
</dbReference>
<keyword evidence="1 6" id="KW-0963">Cytoplasm</keyword>
<dbReference type="GO" id="GO:0003677">
    <property type="term" value="F:DNA binding"/>
    <property type="evidence" value="ECO:0007669"/>
    <property type="project" value="UniProtKB-UniRule"/>
</dbReference>
<dbReference type="Gene3D" id="4.10.860.10">
    <property type="entry name" value="UVR domain"/>
    <property type="match status" value="1"/>
</dbReference>
<dbReference type="InterPro" id="IPR047296">
    <property type="entry name" value="GIY-YIG_UvrC_Cho"/>
</dbReference>
<dbReference type="NCBIfam" id="TIGR00194">
    <property type="entry name" value="uvrC"/>
    <property type="match status" value="1"/>
</dbReference>
<evidence type="ECO:0000259" key="7">
    <source>
        <dbReference type="PROSITE" id="PS50151"/>
    </source>
</evidence>
<dbReference type="Proteomes" id="UP000219440">
    <property type="component" value="Unassembled WGS sequence"/>
</dbReference>
<feature type="domain" description="GIY-YIG" evidence="8">
    <location>
        <begin position="16"/>
        <end position="95"/>
    </location>
</feature>
<dbReference type="InterPro" id="IPR001162">
    <property type="entry name" value="UvrC_RNase_H_dom"/>
</dbReference>
<dbReference type="NCBIfam" id="NF001824">
    <property type="entry name" value="PRK00558.1-5"/>
    <property type="match status" value="1"/>
</dbReference>
<dbReference type="Pfam" id="PF01541">
    <property type="entry name" value="GIY-YIG"/>
    <property type="match status" value="1"/>
</dbReference>
<dbReference type="InterPro" id="IPR004791">
    <property type="entry name" value="UvrC"/>
</dbReference>
<dbReference type="Pfam" id="PF02151">
    <property type="entry name" value="UVR"/>
    <property type="match status" value="1"/>
</dbReference>
<dbReference type="Gene3D" id="3.40.1440.10">
    <property type="entry name" value="GIY-YIG endonuclease"/>
    <property type="match status" value="1"/>
</dbReference>
<dbReference type="Pfam" id="PF14520">
    <property type="entry name" value="HHH_5"/>
    <property type="match status" value="1"/>
</dbReference>
<name>A0A2C9A2Z3_9MICO</name>
<feature type="domain" description="UVR" evidence="7">
    <location>
        <begin position="208"/>
        <end position="243"/>
    </location>
</feature>
<comment type="subunit">
    <text evidence="6">Interacts with UvrB in an incision complex.</text>
</comment>
<dbReference type="InterPro" id="IPR035901">
    <property type="entry name" value="GIY-YIG_endonuc_sf"/>
</dbReference>
<dbReference type="FunFam" id="3.40.1440.10:FF:000001">
    <property type="entry name" value="UvrABC system protein C"/>
    <property type="match status" value="1"/>
</dbReference>
<dbReference type="GO" id="GO:0009432">
    <property type="term" value="P:SOS response"/>
    <property type="evidence" value="ECO:0007669"/>
    <property type="project" value="UniProtKB-UniRule"/>
</dbReference>
<proteinExistence type="inferred from homology"/>
<feature type="domain" description="UvrC family homology region profile" evidence="9">
    <location>
        <begin position="259"/>
        <end position="507"/>
    </location>
</feature>
<dbReference type="EMBL" id="OCST01000006">
    <property type="protein sequence ID" value="SOE73752.1"/>
    <property type="molecule type" value="Genomic_DNA"/>
</dbReference>
<comment type="subcellular location">
    <subcellularLocation>
        <location evidence="6">Cytoplasm</location>
    </subcellularLocation>
</comment>
<keyword evidence="2 6" id="KW-0227">DNA damage</keyword>
<reference evidence="10 11" key="1">
    <citation type="submission" date="2017-09" db="EMBL/GenBank/DDBJ databases">
        <authorList>
            <person name="Ehlers B."/>
            <person name="Leendertz F.H."/>
        </authorList>
    </citation>
    <scope>NUCLEOTIDE SEQUENCE [LARGE SCALE GENOMIC DNA]</scope>
    <source>
        <strain evidence="10 11">CGMCC 1.05381</strain>
    </source>
</reference>
<evidence type="ECO:0000259" key="8">
    <source>
        <dbReference type="PROSITE" id="PS50164"/>
    </source>
</evidence>
<dbReference type="GO" id="GO:0006289">
    <property type="term" value="P:nucleotide-excision repair"/>
    <property type="evidence" value="ECO:0007669"/>
    <property type="project" value="UniProtKB-UniRule"/>
</dbReference>
<dbReference type="InterPro" id="IPR001943">
    <property type="entry name" value="UVR_dom"/>
</dbReference>
<accession>A0A2C9A2Z3</accession>
<dbReference type="SUPFAM" id="SSF82771">
    <property type="entry name" value="GIY-YIG endonuclease"/>
    <property type="match status" value="1"/>
</dbReference>
<dbReference type="AlphaFoldDB" id="A0A2C9A2Z3"/>
<sequence>MATTVSWRPKAGEIPQQPGVYRFRDASARVLYVGKAKNLRARLSNYFAPLDSLHERTRRMVLTASSVEWTVVGNDFEALQLEFTWIKEFDPPFNVQYKDDKSYPYLAITLGDPVPRVMVTRNRSIPNARYFGPFSRAWAIRETVDIMLKAFPMRSCSETTFKRAKQTGRPCLLGDIGKCAAPCVGRVTLEEHKSISLDFASFMGGNDSRYVTTITKRMKDASAAMDYESAARYRDQIGAMETALARNAVVLDDGVDADLFGIAHDELAAAVQQFIVRGGRIRGVRGWVVDKELDVELPDLVESVLQNAYEDAVPPRDVFVPALPDDTAALERWLGELRGPGSRVKIGVARRGDKATLMQTVTQNAQNALILYKTRRSGDFVARSQALADIQEALGMADAPLRMECYDVSHLSGTNIVASMVVFEDGLPRKDQYRRFSIPESTDDTESIYQTLSRRLAYLREPESSPVADALDDADGVETKRKKFAYPPQLLIVDGGQPQVSAAQRALDDAGITGIQLCGIAKRLEEIWLPDSDFPVILPRNSDALFLIQRIRDEAHRFAISYQRQKRRNDIQSVLAEIPGLGPARVREILKHFGSVAKLKNAKVEEVASVKGIGPALASIVVGRLQP</sequence>
<dbReference type="InterPro" id="IPR036876">
    <property type="entry name" value="UVR_dom_sf"/>
</dbReference>
<keyword evidence="5 6" id="KW-0234">DNA repair</keyword>
<dbReference type="PANTHER" id="PTHR30562">
    <property type="entry name" value="UVRC/OXIDOREDUCTASE"/>
    <property type="match status" value="1"/>
</dbReference>
<dbReference type="InterPro" id="IPR038476">
    <property type="entry name" value="UvrC_RNase_H_dom_sf"/>
</dbReference>
<dbReference type="CDD" id="cd10434">
    <property type="entry name" value="GIY-YIG_UvrC_Cho"/>
    <property type="match status" value="1"/>
</dbReference>
<dbReference type="HAMAP" id="MF_00203">
    <property type="entry name" value="UvrC"/>
    <property type="match status" value="1"/>
</dbReference>
<evidence type="ECO:0000256" key="4">
    <source>
        <dbReference type="ARBA" id="ARBA00022881"/>
    </source>
</evidence>
<dbReference type="PROSITE" id="PS50164">
    <property type="entry name" value="GIY_YIG"/>
    <property type="match status" value="1"/>
</dbReference>
<dbReference type="GO" id="GO:0009380">
    <property type="term" value="C:excinuclease repair complex"/>
    <property type="evidence" value="ECO:0007669"/>
    <property type="project" value="InterPro"/>
</dbReference>
<dbReference type="SUPFAM" id="SSF46600">
    <property type="entry name" value="C-terminal UvrC-binding domain of UvrB"/>
    <property type="match status" value="1"/>
</dbReference>
<keyword evidence="4 6" id="KW-0267">Excision nuclease</keyword>
<dbReference type="Pfam" id="PF08459">
    <property type="entry name" value="UvrC_RNaseH_dom"/>
    <property type="match status" value="1"/>
</dbReference>
<dbReference type="GO" id="GO:0005737">
    <property type="term" value="C:cytoplasm"/>
    <property type="evidence" value="ECO:0007669"/>
    <property type="project" value="UniProtKB-SubCell"/>
</dbReference>
<evidence type="ECO:0000313" key="10">
    <source>
        <dbReference type="EMBL" id="SOE73752.1"/>
    </source>
</evidence>
<dbReference type="PROSITE" id="PS50151">
    <property type="entry name" value="UVR"/>
    <property type="match status" value="1"/>
</dbReference>
<evidence type="ECO:0000256" key="1">
    <source>
        <dbReference type="ARBA" id="ARBA00022490"/>
    </source>
</evidence>
<dbReference type="InterPro" id="IPR010994">
    <property type="entry name" value="RuvA_2-like"/>
</dbReference>
<organism evidence="10 11">
    <name type="scientific">Salinibacterium xinjiangense</name>
    <dbReference type="NCBI Taxonomy" id="386302"/>
    <lineage>
        <taxon>Bacteria</taxon>
        <taxon>Bacillati</taxon>
        <taxon>Actinomycetota</taxon>
        <taxon>Actinomycetes</taxon>
        <taxon>Micrococcales</taxon>
        <taxon>Microbacteriaceae</taxon>
        <taxon>Salinibacterium</taxon>
    </lineage>
</organism>
<evidence type="ECO:0000256" key="2">
    <source>
        <dbReference type="ARBA" id="ARBA00022763"/>
    </source>
</evidence>
<dbReference type="InterPro" id="IPR050066">
    <property type="entry name" value="UvrABC_protein_C"/>
</dbReference>
<protein>
    <recommendedName>
        <fullName evidence="6">UvrABC system protein C</fullName>
        <shortName evidence="6">Protein UvrC</shortName>
    </recommendedName>
    <alternativeName>
        <fullName evidence="6">Excinuclease ABC subunit C</fullName>
    </alternativeName>
</protein>